<feature type="compositionally biased region" description="Acidic residues" evidence="1">
    <location>
        <begin position="29"/>
        <end position="46"/>
    </location>
</feature>
<dbReference type="Proteomes" id="UP000759131">
    <property type="component" value="Unassembled WGS sequence"/>
</dbReference>
<accession>A0A7R9Q2P3</accession>
<name>A0A7R9Q2P3_9ACAR</name>
<evidence type="ECO:0000313" key="3">
    <source>
        <dbReference type="Proteomes" id="UP000759131"/>
    </source>
</evidence>
<keyword evidence="3" id="KW-1185">Reference proteome</keyword>
<dbReference type="EMBL" id="OC861148">
    <property type="protein sequence ID" value="CAD7629205.1"/>
    <property type="molecule type" value="Genomic_DNA"/>
</dbReference>
<organism evidence="2">
    <name type="scientific">Medioppia subpectinata</name>
    <dbReference type="NCBI Taxonomy" id="1979941"/>
    <lineage>
        <taxon>Eukaryota</taxon>
        <taxon>Metazoa</taxon>
        <taxon>Ecdysozoa</taxon>
        <taxon>Arthropoda</taxon>
        <taxon>Chelicerata</taxon>
        <taxon>Arachnida</taxon>
        <taxon>Acari</taxon>
        <taxon>Acariformes</taxon>
        <taxon>Sarcoptiformes</taxon>
        <taxon>Oribatida</taxon>
        <taxon>Brachypylina</taxon>
        <taxon>Oppioidea</taxon>
        <taxon>Oppiidae</taxon>
        <taxon>Medioppia</taxon>
    </lineage>
</organism>
<proteinExistence type="predicted"/>
<feature type="compositionally biased region" description="Basic residues" evidence="1">
    <location>
        <begin position="1"/>
        <end position="15"/>
    </location>
</feature>
<protein>
    <submittedName>
        <fullName evidence="2">Uncharacterized protein</fullName>
    </submittedName>
</protein>
<feature type="region of interest" description="Disordered" evidence="1">
    <location>
        <begin position="1"/>
        <end position="71"/>
    </location>
</feature>
<dbReference type="AlphaFoldDB" id="A0A7R9Q2P3"/>
<evidence type="ECO:0000313" key="2">
    <source>
        <dbReference type="EMBL" id="CAD7629205.1"/>
    </source>
</evidence>
<dbReference type="EMBL" id="CAJPIZ010006573">
    <property type="protein sequence ID" value="CAG2109635.1"/>
    <property type="molecule type" value="Genomic_DNA"/>
</dbReference>
<evidence type="ECO:0000256" key="1">
    <source>
        <dbReference type="SAM" id="MobiDB-lite"/>
    </source>
</evidence>
<feature type="non-terminal residue" evidence="2">
    <location>
        <position position="574"/>
    </location>
</feature>
<gene>
    <name evidence="2" type="ORF">OSB1V03_LOCUS9622</name>
</gene>
<sequence>RRRRRRSSGRRKRRKQDTDDHHLLLILSTDEDTNSDSEVEIIDDDSQCVKPAVPPLTPSSMTAMADNPESDDDSDIEIVAIVSAPTAQTTGAATTAGPSKLSPPPVVQSLPVLPPMTPPLLPPPPPPPSTAVDTAILALAIPQTVPNETIPLSPIASDPTISTTTPVPYDMDTDIDGELLYPPEDNLPTDDYSDYLLTTEALPNSDYYTRFDSLAERVCRVVEANTTADDCDVKPVIASENHTDITCDKKLDVNAIADNTSPPDVTTDTVWSAPGDSVPAITGQPVVIMKLDTTDVSATDQTLADDKPLLTDPRLQTLFDQSLATTLSTQTEDTDSVESVVSDILTLLVNTTANANRDEQSCDGTTPIGAVITNTDSQTIATTNHINCDTNASEEVSVREEIGVNSGQEFSAQLTASMEVVDSSDQSITVSTTDDINKPMETSSLRHVDITSSAEVVVNGNNSTATSPQLTAPASAVTPEEAMDTNQSLPVDTTTISDISCDEYDGRKIGGQLTAAADEEVREEGVDNNHSFSPISSTVCNSTAISDHKYINTYTNELVGLHFFIWAPTKMAAE</sequence>
<reference evidence="2" key="1">
    <citation type="submission" date="2020-11" db="EMBL/GenBank/DDBJ databases">
        <authorList>
            <person name="Tran Van P."/>
        </authorList>
    </citation>
    <scope>NUCLEOTIDE SEQUENCE</scope>
</reference>